<dbReference type="Proteomes" id="UP000193570">
    <property type="component" value="Unassembled WGS sequence"/>
</dbReference>
<gene>
    <name evidence="3" type="ORF">ROJ8625_02239</name>
</gene>
<evidence type="ECO:0000313" key="4">
    <source>
        <dbReference type="Proteomes" id="UP000193570"/>
    </source>
</evidence>
<organism evidence="3 4">
    <name type="scientific">Roseivivax jejudonensis</name>
    <dbReference type="NCBI Taxonomy" id="1529041"/>
    <lineage>
        <taxon>Bacteria</taxon>
        <taxon>Pseudomonadati</taxon>
        <taxon>Pseudomonadota</taxon>
        <taxon>Alphaproteobacteria</taxon>
        <taxon>Rhodobacterales</taxon>
        <taxon>Roseobacteraceae</taxon>
        <taxon>Roseivivax</taxon>
    </lineage>
</organism>
<feature type="transmembrane region" description="Helical" evidence="1">
    <location>
        <begin position="35"/>
        <end position="53"/>
    </location>
</feature>
<dbReference type="GO" id="GO:0004190">
    <property type="term" value="F:aspartic-type endopeptidase activity"/>
    <property type="evidence" value="ECO:0007669"/>
    <property type="project" value="InterPro"/>
</dbReference>
<dbReference type="Gene3D" id="1.20.120.1220">
    <property type="match status" value="1"/>
</dbReference>
<reference evidence="3 4" key="1">
    <citation type="submission" date="2017-03" db="EMBL/GenBank/DDBJ databases">
        <authorList>
            <person name="Afonso C.L."/>
            <person name="Miller P.J."/>
            <person name="Scott M.A."/>
            <person name="Spackman E."/>
            <person name="Goraichik I."/>
            <person name="Dimitrov K.M."/>
            <person name="Suarez D.L."/>
            <person name="Swayne D.E."/>
        </authorList>
    </citation>
    <scope>NUCLEOTIDE SEQUENCE [LARGE SCALE GENOMIC DNA]</scope>
    <source>
        <strain evidence="3 4">CECT 8625</strain>
    </source>
</reference>
<dbReference type="Pfam" id="PF01478">
    <property type="entry name" value="Peptidase_A24"/>
    <property type="match status" value="1"/>
</dbReference>
<keyword evidence="1" id="KW-0472">Membrane</keyword>
<evidence type="ECO:0000256" key="1">
    <source>
        <dbReference type="SAM" id="Phobius"/>
    </source>
</evidence>
<feature type="domain" description="Prepilin type IV endopeptidase peptidase" evidence="2">
    <location>
        <begin position="19"/>
        <end position="111"/>
    </location>
</feature>
<accession>A0A1X6ZBP7</accession>
<keyword evidence="1" id="KW-1133">Transmembrane helix</keyword>
<dbReference type="EMBL" id="FWFK01000004">
    <property type="protein sequence ID" value="SLN46319.1"/>
    <property type="molecule type" value="Genomic_DNA"/>
</dbReference>
<evidence type="ECO:0000313" key="3">
    <source>
        <dbReference type="EMBL" id="SLN46319.1"/>
    </source>
</evidence>
<proteinExistence type="predicted"/>
<dbReference type="RefSeq" id="WP_085791957.1">
    <property type="nucleotide sequence ID" value="NZ_FWFK01000004.1"/>
</dbReference>
<dbReference type="InterPro" id="IPR000045">
    <property type="entry name" value="Prepilin_IV_endopep_pep"/>
</dbReference>
<evidence type="ECO:0000259" key="2">
    <source>
        <dbReference type="Pfam" id="PF01478"/>
    </source>
</evidence>
<sequence>MPDAVCSVGGAWLTAAPLGLLLALAALSDLRWMRIPNALVLATVALFAVTHAPCLETADLVWRVAVALVIVLTGLAAFAAGLVGAGDVKFLAALSLFVPADDWVLFLFMLGVGLLLAVALTLGLRRVAADPGSHWKVLADEAGRLPAGVGLGLAGWGFLLT</sequence>
<keyword evidence="4" id="KW-1185">Reference proteome</keyword>
<feature type="transmembrane region" description="Helical" evidence="1">
    <location>
        <begin position="60"/>
        <end position="83"/>
    </location>
</feature>
<keyword evidence="1" id="KW-0812">Transmembrane</keyword>
<feature type="transmembrane region" description="Helical" evidence="1">
    <location>
        <begin position="103"/>
        <end position="124"/>
    </location>
</feature>
<protein>
    <submittedName>
        <fullName evidence="3">Type IV leader peptidase family protein</fullName>
    </submittedName>
</protein>
<dbReference type="AlphaFoldDB" id="A0A1X6ZBP7"/>
<dbReference type="GO" id="GO:0016020">
    <property type="term" value="C:membrane"/>
    <property type="evidence" value="ECO:0007669"/>
    <property type="project" value="InterPro"/>
</dbReference>
<name>A0A1X6ZBP7_9RHOB</name>